<proteinExistence type="predicted"/>
<dbReference type="AlphaFoldDB" id="A0A0F8Y8N9"/>
<sequence>RCKRCSQGDKEPRPEIISKVEASKIPAMRVAGHLLMGLYVHRWKTGAEATQAALNSFLAE</sequence>
<dbReference type="EMBL" id="LAZR01068015">
    <property type="protein sequence ID" value="KKK50454.1"/>
    <property type="molecule type" value="Genomic_DNA"/>
</dbReference>
<gene>
    <name evidence="1" type="ORF">LCGC14_3124890</name>
</gene>
<name>A0A0F8Y8N9_9ZZZZ</name>
<feature type="non-terminal residue" evidence="1">
    <location>
        <position position="1"/>
    </location>
</feature>
<evidence type="ECO:0000313" key="1">
    <source>
        <dbReference type="EMBL" id="KKK50454.1"/>
    </source>
</evidence>
<accession>A0A0F8Y8N9</accession>
<protein>
    <submittedName>
        <fullName evidence="1">Uncharacterized protein</fullName>
    </submittedName>
</protein>
<organism evidence="1">
    <name type="scientific">marine sediment metagenome</name>
    <dbReference type="NCBI Taxonomy" id="412755"/>
    <lineage>
        <taxon>unclassified sequences</taxon>
        <taxon>metagenomes</taxon>
        <taxon>ecological metagenomes</taxon>
    </lineage>
</organism>
<comment type="caution">
    <text evidence="1">The sequence shown here is derived from an EMBL/GenBank/DDBJ whole genome shotgun (WGS) entry which is preliminary data.</text>
</comment>
<reference evidence="1" key="1">
    <citation type="journal article" date="2015" name="Nature">
        <title>Complex archaea that bridge the gap between prokaryotes and eukaryotes.</title>
        <authorList>
            <person name="Spang A."/>
            <person name="Saw J.H."/>
            <person name="Jorgensen S.L."/>
            <person name="Zaremba-Niedzwiedzka K."/>
            <person name="Martijn J."/>
            <person name="Lind A.E."/>
            <person name="van Eijk R."/>
            <person name="Schleper C."/>
            <person name="Guy L."/>
            <person name="Ettema T.J."/>
        </authorList>
    </citation>
    <scope>NUCLEOTIDE SEQUENCE</scope>
</reference>